<dbReference type="PANTHER" id="PTHR24189:SF50">
    <property type="entry name" value="ANKYRIN REPEAT AND SOCS BOX PROTEIN 2"/>
    <property type="match status" value="1"/>
</dbReference>
<gene>
    <name evidence="5" type="ORF">G7Y89_g5797</name>
</gene>
<dbReference type="SUPFAM" id="SSF53474">
    <property type="entry name" value="alpha/beta-Hydrolases"/>
    <property type="match status" value="1"/>
</dbReference>
<dbReference type="PROSITE" id="PS50297">
    <property type="entry name" value="ANK_REP_REGION"/>
    <property type="match status" value="5"/>
</dbReference>
<dbReference type="PROSITE" id="PS50088">
    <property type="entry name" value="ANK_REPEAT"/>
    <property type="match status" value="6"/>
</dbReference>
<dbReference type="Pfam" id="PF24883">
    <property type="entry name" value="NPHP3_N"/>
    <property type="match status" value="1"/>
</dbReference>
<name>A0A8H4W3N0_9HELO</name>
<accession>A0A8H4W3N0</accession>
<dbReference type="SMART" id="SM00248">
    <property type="entry name" value="ANK"/>
    <property type="match status" value="8"/>
</dbReference>
<protein>
    <recommendedName>
        <fullName evidence="4">Nephrocystin 3-like N-terminal domain-containing protein</fullName>
    </recommendedName>
</protein>
<dbReference type="Gene3D" id="3.40.50.1820">
    <property type="entry name" value="alpha/beta hydrolase"/>
    <property type="match status" value="1"/>
</dbReference>
<evidence type="ECO:0000256" key="2">
    <source>
        <dbReference type="ARBA" id="ARBA00023043"/>
    </source>
</evidence>
<feature type="repeat" description="ANK" evidence="3">
    <location>
        <begin position="1004"/>
        <end position="1026"/>
    </location>
</feature>
<dbReference type="InterPro" id="IPR002110">
    <property type="entry name" value="Ankyrin_rpt"/>
</dbReference>
<dbReference type="AlphaFoldDB" id="A0A8H4W3N0"/>
<organism evidence="5 6">
    <name type="scientific">Cudoniella acicularis</name>
    <dbReference type="NCBI Taxonomy" id="354080"/>
    <lineage>
        <taxon>Eukaryota</taxon>
        <taxon>Fungi</taxon>
        <taxon>Dikarya</taxon>
        <taxon>Ascomycota</taxon>
        <taxon>Pezizomycotina</taxon>
        <taxon>Leotiomycetes</taxon>
        <taxon>Helotiales</taxon>
        <taxon>Tricladiaceae</taxon>
        <taxon>Cudoniella</taxon>
    </lineage>
</organism>
<sequence length="1164" mass="128966">MVSVIAVHGLGGDSEDTWTYNGDGEKVMWLRDLLPAHLEDPLTMSFGYTLNCEKGILATSIQDIAVRLLDELHAKRKLDDTAQNQNRPLVFIGHDLGGIIIKQTLLIAAGSQHHSAIAARTSHLVFFGTPHRNSGNESWESIAFRLMLMTGQTFDDSLNDVLEQTSQTLMGISSEFLKMPRIYSIINCLEQPRGLASTLGLSPILATLGIYGEKSIVTDKSHADICKIHDKDDTALLLIANSINGTAISLASSFEAKYLTLASKSTILREQYLDCLRTLSMPESKVYPPGVVSPLLETTRWITKHDAYKAFLDQSQLLWLYGVPGSGISKTASLLAEIASTELSGASIIRFSFDSRDERHGSTYGMLASLSHQLLSLKPSLFNHVLLLYEKISEEMPWRLDRIWAFFRSLLSCPYHGATICLIDRVDECEDAQDQFLAELLLLPDNTNMNFKLVVTSRVGPDRNIQPHAVTMTTDMKEVKPEDVPSMLGKELSDLIRIRPALHKFEDTIKRKLQAPSLNLLTATLTLKLLQASETQSTYSLMEEELYAIPSTLTELYRHFINKIPPERYQWSKKVLSWIIHAKRPLKPEELTIALVLEDGVPSLSHLQKAMPQELSLDLQNVFGQLIKIKNGEISLIDKSLRDLLLEGNLGPGEETWAFDDHSTLAEQCLKYLSLITKECQAHNPDFKQLSILERYHGGLRLHFPSEDKGQYDFIPYATQYWPKHYSSHNGEVDQSQDVRRRARAFWMEKDLIEIWSQLHWYYEIPIKQRQLPSKDPLLVACRLGCADLVDTILNKPESSSHLLSIGLEIAIENGDYAIIDLLVGRGAQSELALHKAAQHGRGRLIERFLMEGLRVTAVDPFTGLTPLHLASTIGYHSVVELLLAALPAAVDVDAMNMDGLTALHLASQFGHTAVMEKLLRKGANPNAPAPGSHSFTPLHMSSQWQQPHAVATLLEASADIGADDEDGQTPLHIAAGSGCVDIAEIFLKHATGLNELLRKKDRQGRTALHVAACEGHGLVVSVLLSGSELVEYPGATSMGDQLGCTPLHLAVQNGHYSAVEALITKDRIMEKHAGAGSGNQKSSIERTDKESSVPIHLAVQNGQIEIVGLLCGGTCAPGSVSRHIQLVGLESAAYGVWSRAWRNRNRRGAYPLRGRRRHRRQGG</sequence>
<feature type="repeat" description="ANK" evidence="3">
    <location>
        <begin position="863"/>
        <end position="884"/>
    </location>
</feature>
<evidence type="ECO:0000256" key="1">
    <source>
        <dbReference type="ARBA" id="ARBA00022737"/>
    </source>
</evidence>
<dbReference type="SUPFAM" id="SSF48403">
    <property type="entry name" value="Ankyrin repeat"/>
    <property type="match status" value="1"/>
</dbReference>
<dbReference type="InterPro" id="IPR036770">
    <property type="entry name" value="Ankyrin_rpt-contain_sf"/>
</dbReference>
<evidence type="ECO:0000259" key="4">
    <source>
        <dbReference type="Pfam" id="PF24883"/>
    </source>
</evidence>
<dbReference type="InterPro" id="IPR029058">
    <property type="entry name" value="AB_hydrolase_fold"/>
</dbReference>
<dbReference type="InterPro" id="IPR050745">
    <property type="entry name" value="Multifunctional_regulatory"/>
</dbReference>
<dbReference type="PANTHER" id="PTHR24189">
    <property type="entry name" value="MYOTROPHIN"/>
    <property type="match status" value="1"/>
</dbReference>
<comment type="caution">
    <text evidence="5">The sequence shown here is derived from an EMBL/GenBank/DDBJ whole genome shotgun (WGS) entry which is preliminary data.</text>
</comment>
<dbReference type="Pfam" id="PF12796">
    <property type="entry name" value="Ank_2"/>
    <property type="match status" value="3"/>
</dbReference>
<evidence type="ECO:0000256" key="3">
    <source>
        <dbReference type="PROSITE-ProRule" id="PRU00023"/>
    </source>
</evidence>
<reference evidence="5 6" key="1">
    <citation type="submission" date="2020-03" db="EMBL/GenBank/DDBJ databases">
        <title>Draft Genome Sequence of Cudoniella acicularis.</title>
        <authorList>
            <person name="Buettner E."/>
            <person name="Kellner H."/>
        </authorList>
    </citation>
    <scope>NUCLEOTIDE SEQUENCE [LARGE SCALE GENOMIC DNA]</scope>
    <source>
        <strain evidence="5 6">DSM 108380</strain>
    </source>
</reference>
<dbReference type="Proteomes" id="UP000566819">
    <property type="component" value="Unassembled WGS sequence"/>
</dbReference>
<keyword evidence="2 3" id="KW-0040">ANK repeat</keyword>
<feature type="domain" description="Nephrocystin 3-like N-terminal" evidence="4">
    <location>
        <begin position="298"/>
        <end position="458"/>
    </location>
</feature>
<dbReference type="OrthoDB" id="341259at2759"/>
<feature type="repeat" description="ANK" evidence="3">
    <location>
        <begin position="934"/>
        <end position="966"/>
    </location>
</feature>
<evidence type="ECO:0000313" key="5">
    <source>
        <dbReference type="EMBL" id="KAF4632336.1"/>
    </source>
</evidence>
<proteinExistence type="predicted"/>
<evidence type="ECO:0000313" key="6">
    <source>
        <dbReference type="Proteomes" id="UP000566819"/>
    </source>
</evidence>
<keyword evidence="6" id="KW-1185">Reference proteome</keyword>
<dbReference type="InterPro" id="IPR056884">
    <property type="entry name" value="NPHP3-like_N"/>
</dbReference>
<feature type="repeat" description="ANK" evidence="3">
    <location>
        <begin position="899"/>
        <end position="931"/>
    </location>
</feature>
<dbReference type="EMBL" id="JAAMPI010000356">
    <property type="protein sequence ID" value="KAF4632336.1"/>
    <property type="molecule type" value="Genomic_DNA"/>
</dbReference>
<dbReference type="Gene3D" id="1.25.40.20">
    <property type="entry name" value="Ankyrin repeat-containing domain"/>
    <property type="match status" value="1"/>
</dbReference>
<dbReference type="Gene3D" id="3.40.50.300">
    <property type="entry name" value="P-loop containing nucleotide triphosphate hydrolases"/>
    <property type="match status" value="1"/>
</dbReference>
<dbReference type="InterPro" id="IPR027417">
    <property type="entry name" value="P-loop_NTPase"/>
</dbReference>
<feature type="repeat" description="ANK" evidence="3">
    <location>
        <begin position="1043"/>
        <end position="1064"/>
    </location>
</feature>
<keyword evidence="1" id="KW-0677">Repeat</keyword>
<feature type="repeat" description="ANK" evidence="3">
    <location>
        <begin position="967"/>
        <end position="999"/>
    </location>
</feature>